<keyword evidence="1" id="KW-1133">Transmembrane helix</keyword>
<reference evidence="2 3" key="1">
    <citation type="submission" date="2024-03" db="EMBL/GenBank/DDBJ databases">
        <title>High-quality draft genome sequencing of Tistrella sp. BH-R2-4.</title>
        <authorList>
            <person name="Dong C."/>
        </authorList>
    </citation>
    <scope>NUCLEOTIDE SEQUENCE [LARGE SCALE GENOMIC DNA]</scope>
    <source>
        <strain evidence="2 3">BH-R2-4</strain>
    </source>
</reference>
<dbReference type="EMBL" id="JBBKTW010000004">
    <property type="protein sequence ID" value="MEN2989060.1"/>
    <property type="molecule type" value="Genomic_DNA"/>
</dbReference>
<keyword evidence="3" id="KW-1185">Reference proteome</keyword>
<evidence type="ECO:0008006" key="4">
    <source>
        <dbReference type="Google" id="ProtNLM"/>
    </source>
</evidence>
<evidence type="ECO:0000313" key="3">
    <source>
        <dbReference type="Proteomes" id="UP001413721"/>
    </source>
</evidence>
<evidence type="ECO:0000313" key="2">
    <source>
        <dbReference type="EMBL" id="MEN2989060.1"/>
    </source>
</evidence>
<dbReference type="Proteomes" id="UP001413721">
    <property type="component" value="Unassembled WGS sequence"/>
</dbReference>
<protein>
    <recommendedName>
        <fullName evidence="4">Anti sigma-E protein RseA N-terminal domain-containing protein</fullName>
    </recommendedName>
</protein>
<feature type="transmembrane region" description="Helical" evidence="1">
    <location>
        <begin position="99"/>
        <end position="117"/>
    </location>
</feature>
<sequence length="149" mass="15473">MTPDRFRRRLDAYGADIDRWPVTDRQAARACLARHPDLLVPMVRAAALDASIRRIAPDVSQDAVAAAIDAVQRRVKALPANASRPAGQGVGRAAHQAGAFGWSVAALAGAAAILVAISLQSAPPPASDGAAAVALLFDADLFFLSGDPR</sequence>
<dbReference type="RefSeq" id="WP_345937426.1">
    <property type="nucleotide sequence ID" value="NZ_JBBKTW010000004.1"/>
</dbReference>
<gene>
    <name evidence="2" type="ORF">WG926_12165</name>
</gene>
<name>A0ABU9YKA9_9PROT</name>
<comment type="caution">
    <text evidence="2">The sequence shown here is derived from an EMBL/GenBank/DDBJ whole genome shotgun (WGS) entry which is preliminary data.</text>
</comment>
<organism evidence="2 3">
    <name type="scientific">Tistrella arctica</name>
    <dbReference type="NCBI Taxonomy" id="3133430"/>
    <lineage>
        <taxon>Bacteria</taxon>
        <taxon>Pseudomonadati</taxon>
        <taxon>Pseudomonadota</taxon>
        <taxon>Alphaproteobacteria</taxon>
        <taxon>Geminicoccales</taxon>
        <taxon>Geminicoccaceae</taxon>
        <taxon>Tistrella</taxon>
    </lineage>
</organism>
<keyword evidence="1" id="KW-0472">Membrane</keyword>
<proteinExistence type="predicted"/>
<accession>A0ABU9YKA9</accession>
<evidence type="ECO:0000256" key="1">
    <source>
        <dbReference type="SAM" id="Phobius"/>
    </source>
</evidence>
<keyword evidence="1" id="KW-0812">Transmembrane</keyword>